<evidence type="ECO:0008006" key="4">
    <source>
        <dbReference type="Google" id="ProtNLM"/>
    </source>
</evidence>
<feature type="transmembrane region" description="Helical" evidence="1">
    <location>
        <begin position="166"/>
        <end position="189"/>
    </location>
</feature>
<comment type="caution">
    <text evidence="2">The sequence shown here is derived from an EMBL/GenBank/DDBJ whole genome shotgun (WGS) entry which is preliminary data.</text>
</comment>
<protein>
    <recommendedName>
        <fullName evidence="4">Tetraspanin family protein</fullName>
    </recommendedName>
</protein>
<keyword evidence="1" id="KW-1133">Transmembrane helix</keyword>
<evidence type="ECO:0000313" key="3">
    <source>
        <dbReference type="Proteomes" id="UP001628156"/>
    </source>
</evidence>
<name>A0ABQ0DU10_9EUKA</name>
<organism evidence="2 3">
    <name type="scientific">Entamoeba nuttalli</name>
    <dbReference type="NCBI Taxonomy" id="412467"/>
    <lineage>
        <taxon>Eukaryota</taxon>
        <taxon>Amoebozoa</taxon>
        <taxon>Evosea</taxon>
        <taxon>Archamoebae</taxon>
        <taxon>Mastigamoebida</taxon>
        <taxon>Entamoebidae</taxon>
        <taxon>Entamoeba</taxon>
    </lineage>
</organism>
<dbReference type="Proteomes" id="UP001628156">
    <property type="component" value="Unassembled WGS sequence"/>
</dbReference>
<evidence type="ECO:0000256" key="1">
    <source>
        <dbReference type="SAM" id="Phobius"/>
    </source>
</evidence>
<gene>
    <name evidence="2" type="ORF">ENUP19_0284G0074</name>
</gene>
<dbReference type="EMBL" id="BAAFRS010000284">
    <property type="protein sequence ID" value="GAB1226341.1"/>
    <property type="molecule type" value="Genomic_DNA"/>
</dbReference>
<feature type="transmembrane region" description="Helical" evidence="1">
    <location>
        <begin position="49"/>
        <end position="71"/>
    </location>
</feature>
<keyword evidence="1" id="KW-0472">Membrane</keyword>
<sequence length="209" mass="23454">MGEMKLMNGSVIYLITATTLIIVLSYIFGDISDLIIYDGQQFLFLWQLLGLSLSVTFHIFEAISLCIIIIITHHFLQSQRRKFVFGIFLISTSAVLTAITLCTGINGSIESIDWKLLDHSQKLSVERQGQCCFNSITFDSEGECGCILDDQTQCTKCNFEGGRKCLWISILIDSITVILLLSMALLSLLHRQINDIVNKNTVGYDQLTE</sequence>
<feature type="transmembrane region" description="Helical" evidence="1">
    <location>
        <begin position="12"/>
        <end position="29"/>
    </location>
</feature>
<keyword evidence="1" id="KW-0812">Transmembrane</keyword>
<reference evidence="2 3" key="1">
    <citation type="journal article" date="2019" name="PLoS Negl. Trop. Dis.">
        <title>Whole genome sequencing of Entamoeba nuttalli reveals mammalian host-related molecular signatures and a novel octapeptide-repeat surface protein.</title>
        <authorList>
            <person name="Tanaka M."/>
            <person name="Makiuchi T."/>
            <person name="Komiyama T."/>
            <person name="Shiina T."/>
            <person name="Osaki K."/>
            <person name="Tachibana H."/>
        </authorList>
    </citation>
    <scope>NUCLEOTIDE SEQUENCE [LARGE SCALE GENOMIC DNA]</scope>
    <source>
        <strain evidence="2 3">P19-061405</strain>
    </source>
</reference>
<keyword evidence="3" id="KW-1185">Reference proteome</keyword>
<feature type="transmembrane region" description="Helical" evidence="1">
    <location>
        <begin position="83"/>
        <end position="109"/>
    </location>
</feature>
<evidence type="ECO:0000313" key="2">
    <source>
        <dbReference type="EMBL" id="GAB1226341.1"/>
    </source>
</evidence>
<proteinExistence type="predicted"/>
<accession>A0ABQ0DU10</accession>